<keyword evidence="1" id="KW-0472">Membrane</keyword>
<protein>
    <recommendedName>
        <fullName evidence="5">Integral membrane protein</fullName>
    </recommendedName>
</protein>
<feature type="chain" id="PRO_5039005666" description="Integral membrane protein" evidence="2">
    <location>
        <begin position="27"/>
        <end position="173"/>
    </location>
</feature>
<dbReference type="KEGG" id="pbro:HOP40_07520"/>
<evidence type="ECO:0008006" key="5">
    <source>
        <dbReference type="Google" id="ProtNLM"/>
    </source>
</evidence>
<dbReference type="EMBL" id="CP053564">
    <property type="protein sequence ID" value="QJY45667.1"/>
    <property type="molecule type" value="Genomic_DNA"/>
</dbReference>
<evidence type="ECO:0000313" key="4">
    <source>
        <dbReference type="Proteomes" id="UP000505377"/>
    </source>
</evidence>
<gene>
    <name evidence="3" type="ORF">HOP40_07520</name>
</gene>
<dbReference type="Proteomes" id="UP000505377">
    <property type="component" value="Chromosome"/>
</dbReference>
<keyword evidence="1" id="KW-0812">Transmembrane</keyword>
<name>A0A6M6JFG3_9PSEU</name>
<keyword evidence="1" id="KW-1133">Transmembrane helix</keyword>
<feature type="signal peptide" evidence="2">
    <location>
        <begin position="1"/>
        <end position="26"/>
    </location>
</feature>
<dbReference type="RefSeq" id="WP_172155996.1">
    <property type="nucleotide sequence ID" value="NZ_CP053564.1"/>
</dbReference>
<reference evidence="3 4" key="1">
    <citation type="submission" date="2020-05" db="EMBL/GenBank/DDBJ databases">
        <authorList>
            <person name="Mo P."/>
        </authorList>
    </citation>
    <scope>NUCLEOTIDE SEQUENCE [LARGE SCALE GENOMIC DNA]</scope>
    <source>
        <strain evidence="3 4">Gen01</strain>
    </source>
</reference>
<feature type="transmembrane region" description="Helical" evidence="1">
    <location>
        <begin position="97"/>
        <end position="125"/>
    </location>
</feature>
<dbReference type="AlphaFoldDB" id="A0A6M6JFG3"/>
<sequence>MNGVGAGVRGSALALLSALLTATGHAAGGGALPDLALLVVLLPLLCGVLVTVAERASGLVGLLGALAAGQLALHHLLELLHPAHADTPALLGPSGMWAMHGAATLVVAAAVRHADTAIAAVHAALARVLPRRTAPPPARRPLPAPVPAAPAAGLALAGALAATQVRRGPPVGC</sequence>
<proteinExistence type="predicted"/>
<organism evidence="3 4">
    <name type="scientific">Pseudonocardia broussonetiae</name>
    <dbReference type="NCBI Taxonomy" id="2736640"/>
    <lineage>
        <taxon>Bacteria</taxon>
        <taxon>Bacillati</taxon>
        <taxon>Actinomycetota</taxon>
        <taxon>Actinomycetes</taxon>
        <taxon>Pseudonocardiales</taxon>
        <taxon>Pseudonocardiaceae</taxon>
        <taxon>Pseudonocardia</taxon>
    </lineage>
</organism>
<accession>A0A6M6JFG3</accession>
<feature type="transmembrane region" description="Helical" evidence="1">
    <location>
        <begin position="59"/>
        <end position="77"/>
    </location>
</feature>
<keyword evidence="2" id="KW-0732">Signal</keyword>
<evidence type="ECO:0000256" key="2">
    <source>
        <dbReference type="SAM" id="SignalP"/>
    </source>
</evidence>
<keyword evidence="4" id="KW-1185">Reference proteome</keyword>
<feature type="transmembrane region" description="Helical" evidence="1">
    <location>
        <begin position="36"/>
        <end position="52"/>
    </location>
</feature>
<evidence type="ECO:0000256" key="1">
    <source>
        <dbReference type="SAM" id="Phobius"/>
    </source>
</evidence>
<evidence type="ECO:0000313" key="3">
    <source>
        <dbReference type="EMBL" id="QJY45667.1"/>
    </source>
</evidence>